<evidence type="ECO:0000256" key="3">
    <source>
        <dbReference type="ARBA" id="ARBA00022692"/>
    </source>
</evidence>
<reference evidence="8 9" key="1">
    <citation type="journal article" date="2011" name="Front. Microbiol.">
        <title>Two Strains of Crocosphaera watsonii with Highly Conserved Genomes are Distinguished by Strain-Specific Features.</title>
        <authorList>
            <person name="Bench S.R."/>
            <person name="Ilikchyan I.N."/>
            <person name="Tripp H.J."/>
            <person name="Zehr J.P."/>
        </authorList>
    </citation>
    <scope>NUCLEOTIDE SEQUENCE [LARGE SCALE GENOMIC DNA]</scope>
    <source>
        <strain evidence="8 9">WH 0003</strain>
    </source>
</reference>
<comment type="caution">
    <text evidence="8">The sequence shown here is derived from an EMBL/GenBank/DDBJ whole genome shotgun (WGS) entry which is preliminary data.</text>
</comment>
<dbReference type="GeneID" id="88764578"/>
<evidence type="ECO:0000313" key="9">
    <source>
        <dbReference type="Proteomes" id="UP000003477"/>
    </source>
</evidence>
<comment type="similarity">
    <text evidence="2 6">Belongs to the ABC-3 integral membrane protein family.</text>
</comment>
<dbReference type="AlphaFoldDB" id="G5IZI7"/>
<dbReference type="Gene3D" id="1.10.3470.10">
    <property type="entry name" value="ABC transporter involved in vitamin B12 uptake, BtuC"/>
    <property type="match status" value="1"/>
</dbReference>
<evidence type="ECO:0000313" key="8">
    <source>
        <dbReference type="EMBL" id="EHJ14630.1"/>
    </source>
</evidence>
<feature type="transmembrane region" description="Helical" evidence="7">
    <location>
        <begin position="271"/>
        <end position="289"/>
    </location>
</feature>
<dbReference type="FunFam" id="1.10.3470.10:FF:000003">
    <property type="entry name" value="Iron ABC transporter permease SitD"/>
    <property type="match status" value="1"/>
</dbReference>
<evidence type="ECO:0000256" key="4">
    <source>
        <dbReference type="ARBA" id="ARBA00022989"/>
    </source>
</evidence>
<feature type="transmembrane region" description="Helical" evidence="7">
    <location>
        <begin position="39"/>
        <end position="59"/>
    </location>
</feature>
<gene>
    <name evidence="8" type="ORF">CWATWH0003_0678</name>
</gene>
<keyword evidence="6" id="KW-0813">Transport</keyword>
<dbReference type="InterPro" id="IPR037294">
    <property type="entry name" value="ABC_BtuC-like"/>
</dbReference>
<feature type="transmembrane region" description="Helical" evidence="7">
    <location>
        <begin position="79"/>
        <end position="103"/>
    </location>
</feature>
<dbReference type="Pfam" id="PF00950">
    <property type="entry name" value="ABC-3"/>
    <property type="match status" value="1"/>
</dbReference>
<comment type="subcellular location">
    <subcellularLocation>
        <location evidence="6">Cell membrane</location>
        <topology evidence="6">Multi-pass membrane protein</topology>
    </subcellularLocation>
    <subcellularLocation>
        <location evidence="1">Membrane</location>
        <topology evidence="1">Multi-pass membrane protein</topology>
    </subcellularLocation>
</comment>
<dbReference type="InterPro" id="IPR001626">
    <property type="entry name" value="ABC_TroCD"/>
</dbReference>
<dbReference type="SUPFAM" id="SSF81345">
    <property type="entry name" value="ABC transporter involved in vitamin B12 uptake, BtuC"/>
    <property type="match status" value="1"/>
</dbReference>
<feature type="transmembrane region" description="Helical" evidence="7">
    <location>
        <begin position="246"/>
        <end position="265"/>
    </location>
</feature>
<evidence type="ECO:0000256" key="5">
    <source>
        <dbReference type="ARBA" id="ARBA00023136"/>
    </source>
</evidence>
<dbReference type="GO" id="GO:0071281">
    <property type="term" value="P:cellular response to iron ion"/>
    <property type="evidence" value="ECO:0007669"/>
    <property type="project" value="UniProtKB-ARBA"/>
</dbReference>
<feature type="transmembrane region" description="Helical" evidence="7">
    <location>
        <begin position="198"/>
        <end position="216"/>
    </location>
</feature>
<dbReference type="RefSeq" id="WP_007303721.1">
    <property type="nucleotide sequence ID" value="NZ_AESD01000117.1"/>
</dbReference>
<accession>G5IZI7</accession>
<dbReference type="EMBL" id="AESD01000117">
    <property type="protein sequence ID" value="EHJ14630.1"/>
    <property type="molecule type" value="Genomic_DNA"/>
</dbReference>
<dbReference type="PATRIC" id="fig|423471.3.peg.618"/>
<protein>
    <submittedName>
        <fullName evidence="8">Manganese ABC transporter, inner membrane permease protein SitD</fullName>
    </submittedName>
</protein>
<feature type="transmembrane region" description="Helical" evidence="7">
    <location>
        <begin position="115"/>
        <end position="139"/>
    </location>
</feature>
<sequence length="314" mass="33329">MPRCGLLLHKVSGVHFSKTECIGLNWLIEPLGFEFMRNALTMGVLLGVLCAVVGSYMIVQRMSMMGDMIAHSVLAGLPVALFLGLPLSLGALVAGVVSAVVLAGIESQSKLKMDAVMALILASFLAIGTTLVTVLPGANRIDVIHVLFGDILGVTRGDLMLTFGVALIILISVWLFYKELLFYTFDPIGAQASGLQVRWYYLGIVTAISLTIVASLQTVGVLLVIAMLVAPGMTAYLLVKELHQMMILGGFLGAFASIAGMYMSFYLDIPSGSAIVLVAFGLFLLAFFFSPSQGILTQSGLVKGILLKSSRGSS</sequence>
<keyword evidence="5 7" id="KW-0472">Membrane</keyword>
<organism evidence="8 9">
    <name type="scientific">Crocosphaera watsonii WH 0003</name>
    <dbReference type="NCBI Taxonomy" id="423471"/>
    <lineage>
        <taxon>Bacteria</taxon>
        <taxon>Bacillati</taxon>
        <taxon>Cyanobacteriota</taxon>
        <taxon>Cyanophyceae</taxon>
        <taxon>Oscillatoriophycideae</taxon>
        <taxon>Chroococcales</taxon>
        <taxon>Aphanothecaceae</taxon>
        <taxon>Crocosphaera</taxon>
    </lineage>
</organism>
<keyword evidence="4 7" id="KW-1133">Transmembrane helix</keyword>
<evidence type="ECO:0000256" key="2">
    <source>
        <dbReference type="ARBA" id="ARBA00008034"/>
    </source>
</evidence>
<evidence type="ECO:0000256" key="7">
    <source>
        <dbReference type="SAM" id="Phobius"/>
    </source>
</evidence>
<dbReference type="CDD" id="cd06550">
    <property type="entry name" value="TM_ABC_iron-siderophores_like"/>
    <property type="match status" value="1"/>
</dbReference>
<dbReference type="PANTHER" id="PTHR30477:SF13">
    <property type="entry name" value="IRON TRANSPORT SYSTEM MEMBRANE PROTEIN HI_0360-RELATED"/>
    <property type="match status" value="1"/>
</dbReference>
<feature type="transmembrane region" description="Helical" evidence="7">
    <location>
        <begin position="159"/>
        <end position="177"/>
    </location>
</feature>
<proteinExistence type="inferred from homology"/>
<evidence type="ECO:0000256" key="6">
    <source>
        <dbReference type="RuleBase" id="RU003943"/>
    </source>
</evidence>
<evidence type="ECO:0000256" key="1">
    <source>
        <dbReference type="ARBA" id="ARBA00004141"/>
    </source>
</evidence>
<dbReference type="GO" id="GO:0055085">
    <property type="term" value="P:transmembrane transport"/>
    <property type="evidence" value="ECO:0007669"/>
    <property type="project" value="InterPro"/>
</dbReference>
<dbReference type="PANTHER" id="PTHR30477">
    <property type="entry name" value="ABC-TRANSPORTER METAL-BINDING PROTEIN"/>
    <property type="match status" value="1"/>
</dbReference>
<keyword evidence="3 6" id="KW-0812">Transmembrane</keyword>
<dbReference type="GO" id="GO:0010043">
    <property type="term" value="P:response to zinc ion"/>
    <property type="evidence" value="ECO:0007669"/>
    <property type="project" value="TreeGrafter"/>
</dbReference>
<name>G5IZI7_CROWT</name>
<dbReference type="Proteomes" id="UP000003477">
    <property type="component" value="Unassembled WGS sequence"/>
</dbReference>
<dbReference type="GO" id="GO:0043190">
    <property type="term" value="C:ATP-binding cassette (ABC) transporter complex"/>
    <property type="evidence" value="ECO:0007669"/>
    <property type="project" value="InterPro"/>
</dbReference>